<protein>
    <submittedName>
        <fullName evidence="1">Minor capsid protein</fullName>
    </submittedName>
</protein>
<reference evidence="1" key="1">
    <citation type="submission" date="2023-01" db="EMBL/GenBank/DDBJ databases">
        <title>Oxazolidinone resistance genes in florfenicol resistant enterococci from beef cattle and veal calves at slaughter.</title>
        <authorList>
            <person name="Biggel M."/>
        </authorList>
    </citation>
    <scope>NUCLEOTIDE SEQUENCE</scope>
    <source>
        <strain evidence="1">K79-1</strain>
    </source>
</reference>
<evidence type="ECO:0000313" key="1">
    <source>
        <dbReference type="EMBL" id="WCG38412.1"/>
    </source>
</evidence>
<organism evidence="1 2">
    <name type="scientific">Aerococcus urinaeequi</name>
    <dbReference type="NCBI Taxonomy" id="51665"/>
    <lineage>
        <taxon>Bacteria</taxon>
        <taxon>Bacillati</taxon>
        <taxon>Bacillota</taxon>
        <taxon>Bacilli</taxon>
        <taxon>Lactobacillales</taxon>
        <taxon>Aerococcaceae</taxon>
        <taxon>Aerococcus</taxon>
    </lineage>
</organism>
<dbReference type="AlphaFoldDB" id="A0AAE9XJB8"/>
<accession>A0AAE9XJB8</accession>
<proteinExistence type="predicted"/>
<name>A0AAE9XJB8_9LACT</name>
<gene>
    <name evidence="1" type="ORF">PML80_03565</name>
</gene>
<sequence length="112" mass="12688">MFKPPKSVLNESVECLEYKGTDRYNEPSYAEPVTIEHVRIDRTSNYTSGTGGEALLWNAIVFCFVGVSTNLPEMFKEKSIVRFDGKDHIINKVATTKEPYANATYSFELEVI</sequence>
<evidence type="ECO:0000313" key="2">
    <source>
        <dbReference type="Proteomes" id="UP001179483"/>
    </source>
</evidence>
<dbReference type="Proteomes" id="UP001179483">
    <property type="component" value="Chromosome"/>
</dbReference>
<dbReference type="EMBL" id="CP116590">
    <property type="protein sequence ID" value="WCG38412.1"/>
    <property type="molecule type" value="Genomic_DNA"/>
</dbReference>
<dbReference type="InterPro" id="IPR019612">
    <property type="entry name" value="Minor_capsid_put"/>
</dbReference>
<dbReference type="Pfam" id="PF10665">
    <property type="entry name" value="Minor_capsid_1"/>
    <property type="match status" value="1"/>
</dbReference>
<dbReference type="RefSeq" id="WP_271736437.1">
    <property type="nucleotide sequence ID" value="NZ_CP116590.1"/>
</dbReference>